<evidence type="ECO:0000313" key="4">
    <source>
        <dbReference type="Proteomes" id="UP000515679"/>
    </source>
</evidence>
<dbReference type="GO" id="GO:0016491">
    <property type="term" value="F:oxidoreductase activity"/>
    <property type="evidence" value="ECO:0007669"/>
    <property type="project" value="UniProtKB-KW"/>
</dbReference>
<dbReference type="InterPro" id="IPR036291">
    <property type="entry name" value="NAD(P)-bd_dom_sf"/>
</dbReference>
<dbReference type="PANTHER" id="PTHR43544">
    <property type="entry name" value="SHORT-CHAIN DEHYDROGENASE/REDUCTASE"/>
    <property type="match status" value="1"/>
</dbReference>
<dbReference type="EMBL" id="CP041969">
    <property type="protein sequence ID" value="QMV40760.1"/>
    <property type="molecule type" value="Genomic_DNA"/>
</dbReference>
<dbReference type="AlphaFoldDB" id="A0A7G5BUX6"/>
<dbReference type="GO" id="GO:0005737">
    <property type="term" value="C:cytoplasm"/>
    <property type="evidence" value="ECO:0007669"/>
    <property type="project" value="TreeGrafter"/>
</dbReference>
<protein>
    <submittedName>
        <fullName evidence="3">SDR family NAD(P)-dependent oxidoreductase</fullName>
    </submittedName>
</protein>
<keyword evidence="4" id="KW-1185">Reference proteome</keyword>
<evidence type="ECO:0000313" key="3">
    <source>
        <dbReference type="EMBL" id="QMV40760.1"/>
    </source>
</evidence>
<gene>
    <name evidence="3" type="ORF">FPL14_05745</name>
</gene>
<keyword evidence="1" id="KW-0521">NADP</keyword>
<name>A0A7G5BUX6_9BACL</name>
<organism evidence="3 4">
    <name type="scientific">Cohnella cholangitidis</name>
    <dbReference type="NCBI Taxonomy" id="2598458"/>
    <lineage>
        <taxon>Bacteria</taxon>
        <taxon>Bacillati</taxon>
        <taxon>Bacillota</taxon>
        <taxon>Bacilli</taxon>
        <taxon>Bacillales</taxon>
        <taxon>Paenibacillaceae</taxon>
        <taxon>Cohnella</taxon>
    </lineage>
</organism>
<dbReference type="SUPFAM" id="SSF51735">
    <property type="entry name" value="NAD(P)-binding Rossmann-fold domains"/>
    <property type="match status" value="1"/>
</dbReference>
<dbReference type="Proteomes" id="UP000515679">
    <property type="component" value="Chromosome"/>
</dbReference>
<dbReference type="Pfam" id="PF00106">
    <property type="entry name" value="adh_short"/>
    <property type="match status" value="1"/>
</dbReference>
<dbReference type="PRINTS" id="PR00081">
    <property type="entry name" value="GDHRDH"/>
</dbReference>
<evidence type="ECO:0000256" key="1">
    <source>
        <dbReference type="ARBA" id="ARBA00022857"/>
    </source>
</evidence>
<dbReference type="InterPro" id="IPR002347">
    <property type="entry name" value="SDR_fam"/>
</dbReference>
<dbReference type="RefSeq" id="WP_182302117.1">
    <property type="nucleotide sequence ID" value="NZ_CP041969.1"/>
</dbReference>
<evidence type="ECO:0000256" key="2">
    <source>
        <dbReference type="ARBA" id="ARBA00023002"/>
    </source>
</evidence>
<accession>A0A7G5BUX6</accession>
<reference evidence="3 4" key="1">
    <citation type="submission" date="2019-07" db="EMBL/GenBank/DDBJ databases">
        <authorList>
            <person name="Kim J.K."/>
            <person name="Cheong H.-M."/>
            <person name="Choi Y."/>
            <person name="Hwang K.J."/>
            <person name="Lee S."/>
            <person name="Choi C."/>
        </authorList>
    </citation>
    <scope>NUCLEOTIDE SEQUENCE [LARGE SCALE GENOMIC DNA]</scope>
    <source>
        <strain evidence="3 4">KS 22</strain>
    </source>
</reference>
<proteinExistence type="predicted"/>
<keyword evidence="2" id="KW-0560">Oxidoreductase</keyword>
<dbReference type="Gene3D" id="3.40.50.720">
    <property type="entry name" value="NAD(P)-binding Rossmann-like Domain"/>
    <property type="match status" value="1"/>
</dbReference>
<dbReference type="InterPro" id="IPR051468">
    <property type="entry name" value="Fungal_SecMetab_SDRs"/>
</dbReference>
<sequence>MDKVACVTGTDHGLGLALTSGLLNRGYKVFAGRFETADSEGLSELGKRHAAYLYTVHMDVSQDRSVNEAAKWIGERTDRIDLLINNAARLGDIERTIFDELPYQEMLDVYNVNAIGSLRVTQALLDRVLQSDGKTILNISSEAGSIGNCYRTNWFAYSMSKAALNMQTALLHNQLNPLGVQLLSVHPGWVQTHMQGKLDAAATYTPAQSAAHILELADRPEHYVSDQPSYVDLLGNRLPW</sequence>
<dbReference type="KEGG" id="cchl:FPL14_05745"/>
<dbReference type="PANTHER" id="PTHR43544:SF7">
    <property type="entry name" value="NADB-LER2"/>
    <property type="match status" value="1"/>
</dbReference>